<protein>
    <submittedName>
        <fullName evidence="2">Uncharacterized protein</fullName>
    </submittedName>
</protein>
<accession>A0AAV4TP39</accession>
<evidence type="ECO:0000313" key="2">
    <source>
        <dbReference type="EMBL" id="GIY48353.1"/>
    </source>
</evidence>
<sequence length="82" mass="8982">MHTEPATVHRLESASALFKTRITALLKTRAAKEKSSSASKNSKKRVAAWHPEKAAAKPKKRALVSLPSQVNFSDIMAVRGKE</sequence>
<gene>
    <name evidence="2" type="ORF">CDAR_105801</name>
</gene>
<keyword evidence="3" id="KW-1185">Reference proteome</keyword>
<dbReference type="EMBL" id="BPLQ01010101">
    <property type="protein sequence ID" value="GIY48353.1"/>
    <property type="molecule type" value="Genomic_DNA"/>
</dbReference>
<evidence type="ECO:0000256" key="1">
    <source>
        <dbReference type="SAM" id="MobiDB-lite"/>
    </source>
</evidence>
<proteinExistence type="predicted"/>
<dbReference type="AlphaFoldDB" id="A0AAV4TP39"/>
<name>A0AAV4TP39_9ARAC</name>
<feature type="region of interest" description="Disordered" evidence="1">
    <location>
        <begin position="29"/>
        <end position="54"/>
    </location>
</feature>
<dbReference type="Proteomes" id="UP001054837">
    <property type="component" value="Unassembled WGS sequence"/>
</dbReference>
<organism evidence="2 3">
    <name type="scientific">Caerostris darwini</name>
    <dbReference type="NCBI Taxonomy" id="1538125"/>
    <lineage>
        <taxon>Eukaryota</taxon>
        <taxon>Metazoa</taxon>
        <taxon>Ecdysozoa</taxon>
        <taxon>Arthropoda</taxon>
        <taxon>Chelicerata</taxon>
        <taxon>Arachnida</taxon>
        <taxon>Araneae</taxon>
        <taxon>Araneomorphae</taxon>
        <taxon>Entelegynae</taxon>
        <taxon>Araneoidea</taxon>
        <taxon>Araneidae</taxon>
        <taxon>Caerostris</taxon>
    </lineage>
</organism>
<reference evidence="2 3" key="1">
    <citation type="submission" date="2021-06" db="EMBL/GenBank/DDBJ databases">
        <title>Caerostris darwini draft genome.</title>
        <authorList>
            <person name="Kono N."/>
            <person name="Arakawa K."/>
        </authorList>
    </citation>
    <scope>NUCLEOTIDE SEQUENCE [LARGE SCALE GENOMIC DNA]</scope>
</reference>
<comment type="caution">
    <text evidence="2">The sequence shown here is derived from an EMBL/GenBank/DDBJ whole genome shotgun (WGS) entry which is preliminary data.</text>
</comment>
<evidence type="ECO:0000313" key="3">
    <source>
        <dbReference type="Proteomes" id="UP001054837"/>
    </source>
</evidence>